<dbReference type="AlphaFoldDB" id="A0A8S1Q7L5"/>
<protein>
    <submittedName>
        <fullName evidence="2">Uncharacterized protein</fullName>
    </submittedName>
</protein>
<proteinExistence type="predicted"/>
<dbReference type="Proteomes" id="UP000688137">
    <property type="component" value="Unassembled WGS sequence"/>
</dbReference>
<reference evidence="2" key="1">
    <citation type="submission" date="2021-01" db="EMBL/GenBank/DDBJ databases">
        <authorList>
            <consortium name="Genoscope - CEA"/>
            <person name="William W."/>
        </authorList>
    </citation>
    <scope>NUCLEOTIDE SEQUENCE</scope>
</reference>
<dbReference type="EMBL" id="CAJJDM010000150">
    <property type="protein sequence ID" value="CAD8111185.1"/>
    <property type="molecule type" value="Genomic_DNA"/>
</dbReference>
<keyword evidence="1" id="KW-1133">Transmembrane helix</keyword>
<keyword evidence="3" id="KW-1185">Reference proteome</keyword>
<organism evidence="2 3">
    <name type="scientific">Paramecium primaurelia</name>
    <dbReference type="NCBI Taxonomy" id="5886"/>
    <lineage>
        <taxon>Eukaryota</taxon>
        <taxon>Sar</taxon>
        <taxon>Alveolata</taxon>
        <taxon>Ciliophora</taxon>
        <taxon>Intramacronucleata</taxon>
        <taxon>Oligohymenophorea</taxon>
        <taxon>Peniculida</taxon>
        <taxon>Parameciidae</taxon>
        <taxon>Paramecium</taxon>
    </lineage>
</organism>
<keyword evidence="1" id="KW-0472">Membrane</keyword>
<sequence>MMYDTQDYYLQIYYFIIPGLIVIGVLNPLLIYILLMINQNRLDKIKIRRHISYLLNEQNMDRFYLELDQVIQESNLYLCSDQF</sequence>
<accession>A0A8S1Q7L5</accession>
<keyword evidence="1" id="KW-0812">Transmembrane</keyword>
<evidence type="ECO:0000313" key="2">
    <source>
        <dbReference type="EMBL" id="CAD8111185.1"/>
    </source>
</evidence>
<name>A0A8S1Q7L5_PARPR</name>
<feature type="transmembrane region" description="Helical" evidence="1">
    <location>
        <begin position="12"/>
        <end position="37"/>
    </location>
</feature>
<comment type="caution">
    <text evidence="2">The sequence shown here is derived from an EMBL/GenBank/DDBJ whole genome shotgun (WGS) entry which is preliminary data.</text>
</comment>
<gene>
    <name evidence="2" type="ORF">PPRIM_AZ9-3.1.T1460141</name>
</gene>
<evidence type="ECO:0000313" key="3">
    <source>
        <dbReference type="Proteomes" id="UP000688137"/>
    </source>
</evidence>
<evidence type="ECO:0000256" key="1">
    <source>
        <dbReference type="SAM" id="Phobius"/>
    </source>
</evidence>